<protein>
    <submittedName>
        <fullName evidence="1">Uncharacterized protein</fullName>
    </submittedName>
</protein>
<keyword evidence="2" id="KW-1185">Reference proteome</keyword>
<comment type="caution">
    <text evidence="1">The sequence shown here is derived from an EMBL/GenBank/DDBJ whole genome shotgun (WGS) entry which is preliminary data.</text>
</comment>
<evidence type="ECO:0000313" key="1">
    <source>
        <dbReference type="EMBL" id="KAJ8892592.1"/>
    </source>
</evidence>
<reference evidence="1 2" key="1">
    <citation type="submission" date="2023-02" db="EMBL/GenBank/DDBJ databases">
        <title>LHISI_Scaffold_Assembly.</title>
        <authorList>
            <person name="Stuart O.P."/>
            <person name="Cleave R."/>
            <person name="Magrath M.J.L."/>
            <person name="Mikheyev A.S."/>
        </authorList>
    </citation>
    <scope>NUCLEOTIDE SEQUENCE [LARGE SCALE GENOMIC DNA]</scope>
    <source>
        <strain evidence="1">Daus_M_001</strain>
        <tissue evidence="1">Leg muscle</tissue>
    </source>
</reference>
<gene>
    <name evidence="1" type="ORF">PR048_005173</name>
</gene>
<organism evidence="1 2">
    <name type="scientific">Dryococelus australis</name>
    <dbReference type="NCBI Taxonomy" id="614101"/>
    <lineage>
        <taxon>Eukaryota</taxon>
        <taxon>Metazoa</taxon>
        <taxon>Ecdysozoa</taxon>
        <taxon>Arthropoda</taxon>
        <taxon>Hexapoda</taxon>
        <taxon>Insecta</taxon>
        <taxon>Pterygota</taxon>
        <taxon>Neoptera</taxon>
        <taxon>Polyneoptera</taxon>
        <taxon>Phasmatodea</taxon>
        <taxon>Verophasmatodea</taxon>
        <taxon>Anareolatae</taxon>
        <taxon>Phasmatidae</taxon>
        <taxon>Eurycanthinae</taxon>
        <taxon>Dryococelus</taxon>
    </lineage>
</organism>
<dbReference type="EMBL" id="JARBHB010000002">
    <property type="protein sequence ID" value="KAJ8892592.1"/>
    <property type="molecule type" value="Genomic_DNA"/>
</dbReference>
<accession>A0ABQ9I7G9</accession>
<proteinExistence type="predicted"/>
<dbReference type="Proteomes" id="UP001159363">
    <property type="component" value="Chromosome 2"/>
</dbReference>
<evidence type="ECO:0000313" key="2">
    <source>
        <dbReference type="Proteomes" id="UP001159363"/>
    </source>
</evidence>
<name>A0ABQ9I7G9_9NEOP</name>
<sequence length="181" mass="20569">MLQLEDKMEPDGFQKFAVQGFFTIHRSNKFWSGVLSDMTIEQVIIRSIKSTRGLTHGHGVSPATRSTRIHGVPIASRVVDSVEEFGGVLGASSEQHTDLRLSRQNRDRADINLFINWLHDHNPFQRFSADLVSFSSGNTVGTHFFEVHYRRSDKVKCLENASNAVRVHNEEILINPNQLFH</sequence>